<proteinExistence type="predicted"/>
<dbReference type="PANTHER" id="PTHR12526">
    <property type="entry name" value="GLYCOSYLTRANSFERASE"/>
    <property type="match status" value="1"/>
</dbReference>
<comment type="caution">
    <text evidence="2">The sequence shown here is derived from an EMBL/GenBank/DDBJ whole genome shotgun (WGS) entry which is preliminary data.</text>
</comment>
<sequence length="387" mass="44597">MEKKFILAYVVPALFYPSGMERVLTAKVNYFVNTFGYEIHIFLTDGKGKDPYYALDSRVNVHHLDINFDGIFTLPLLQRILAYLKKQRLFKKRLAKKLKQIKPHITVSLLRRDINFINDIDDGSLKVGELHFNKLFYRQFTDARLPIFLRRFISKIWMQHLLKKIRRLSAFVVLSYEDAGHWTVLNNVRVIHNPLSFYPDEVSPLTNKQVIAVGRITYQKGFDQLIEAWNLVNMRHPDWTLRIYGGGEVEDLQKMINNLGLTDTCFLEGGIADIGQKYKESSLFALSSRYEGFPMVLVETMAYGVPAVAFACPCGPRDIIKDEEDGILIENGNISLLADGICALIEDENLRKRLGANARNNIKRLEIDHIAQEWKTLFDGLIRRKGE</sequence>
<protein>
    <submittedName>
        <fullName evidence="2">Glycosyltransferase involved in cell wall biosynthesis</fullName>
    </submittedName>
</protein>
<keyword evidence="3" id="KW-1185">Reference proteome</keyword>
<dbReference type="OrthoDB" id="9811239at2"/>
<evidence type="ECO:0000259" key="1">
    <source>
        <dbReference type="Pfam" id="PF00534"/>
    </source>
</evidence>
<dbReference type="RefSeq" id="WP_132778732.1">
    <property type="nucleotide sequence ID" value="NZ_SMBZ01000049.1"/>
</dbReference>
<organism evidence="2 3">
    <name type="scientific">Sphingobacterium alimentarium</name>
    <dbReference type="NCBI Taxonomy" id="797292"/>
    <lineage>
        <taxon>Bacteria</taxon>
        <taxon>Pseudomonadati</taxon>
        <taxon>Bacteroidota</taxon>
        <taxon>Sphingobacteriia</taxon>
        <taxon>Sphingobacteriales</taxon>
        <taxon>Sphingobacteriaceae</taxon>
        <taxon>Sphingobacterium</taxon>
    </lineage>
</organism>
<name>A0A4R3VSV4_9SPHI</name>
<dbReference type="Gene3D" id="3.40.50.2000">
    <property type="entry name" value="Glycogen Phosphorylase B"/>
    <property type="match status" value="2"/>
</dbReference>
<dbReference type="GO" id="GO:0016757">
    <property type="term" value="F:glycosyltransferase activity"/>
    <property type="evidence" value="ECO:0007669"/>
    <property type="project" value="InterPro"/>
</dbReference>
<reference evidence="2 3" key="1">
    <citation type="submission" date="2019-03" db="EMBL/GenBank/DDBJ databases">
        <title>Genomic Encyclopedia of Type Strains, Phase IV (KMG-IV): sequencing the most valuable type-strain genomes for metagenomic binning, comparative biology and taxonomic classification.</title>
        <authorList>
            <person name="Goeker M."/>
        </authorList>
    </citation>
    <scope>NUCLEOTIDE SEQUENCE [LARGE SCALE GENOMIC DNA]</scope>
    <source>
        <strain evidence="2 3">DSM 22362</strain>
    </source>
</reference>
<keyword evidence="2" id="KW-0808">Transferase</keyword>
<dbReference type="InterPro" id="IPR001296">
    <property type="entry name" value="Glyco_trans_1"/>
</dbReference>
<dbReference type="EMBL" id="SMBZ01000049">
    <property type="protein sequence ID" value="TCV08029.1"/>
    <property type="molecule type" value="Genomic_DNA"/>
</dbReference>
<dbReference type="Proteomes" id="UP000295197">
    <property type="component" value="Unassembled WGS sequence"/>
</dbReference>
<dbReference type="PANTHER" id="PTHR12526:SF630">
    <property type="entry name" value="GLYCOSYLTRANSFERASE"/>
    <property type="match status" value="1"/>
</dbReference>
<dbReference type="CDD" id="cd03820">
    <property type="entry name" value="GT4_AmsD-like"/>
    <property type="match status" value="1"/>
</dbReference>
<dbReference type="Pfam" id="PF00534">
    <property type="entry name" value="Glycos_transf_1"/>
    <property type="match status" value="1"/>
</dbReference>
<dbReference type="SUPFAM" id="SSF53756">
    <property type="entry name" value="UDP-Glycosyltransferase/glycogen phosphorylase"/>
    <property type="match status" value="1"/>
</dbReference>
<dbReference type="AlphaFoldDB" id="A0A4R3VSV4"/>
<evidence type="ECO:0000313" key="2">
    <source>
        <dbReference type="EMBL" id="TCV08029.1"/>
    </source>
</evidence>
<evidence type="ECO:0000313" key="3">
    <source>
        <dbReference type="Proteomes" id="UP000295197"/>
    </source>
</evidence>
<feature type="domain" description="Glycosyl transferase family 1" evidence="1">
    <location>
        <begin position="203"/>
        <end position="360"/>
    </location>
</feature>
<gene>
    <name evidence="2" type="ORF">EDC17_104915</name>
</gene>
<accession>A0A4R3VSV4</accession>